<proteinExistence type="predicted"/>
<keyword evidence="1" id="KW-1133">Transmembrane helix</keyword>
<feature type="transmembrane region" description="Helical" evidence="1">
    <location>
        <begin position="52"/>
        <end position="70"/>
    </location>
</feature>
<dbReference type="EMBL" id="GBRH01228970">
    <property type="protein sequence ID" value="JAD68925.1"/>
    <property type="molecule type" value="Transcribed_RNA"/>
</dbReference>
<dbReference type="AlphaFoldDB" id="A0A0A9C689"/>
<evidence type="ECO:0000256" key="1">
    <source>
        <dbReference type="SAM" id="Phobius"/>
    </source>
</evidence>
<keyword evidence="1" id="KW-0472">Membrane</keyword>
<organism evidence="2">
    <name type="scientific">Arundo donax</name>
    <name type="common">Giant reed</name>
    <name type="synonym">Donax arundinaceus</name>
    <dbReference type="NCBI Taxonomy" id="35708"/>
    <lineage>
        <taxon>Eukaryota</taxon>
        <taxon>Viridiplantae</taxon>
        <taxon>Streptophyta</taxon>
        <taxon>Embryophyta</taxon>
        <taxon>Tracheophyta</taxon>
        <taxon>Spermatophyta</taxon>
        <taxon>Magnoliopsida</taxon>
        <taxon>Liliopsida</taxon>
        <taxon>Poales</taxon>
        <taxon>Poaceae</taxon>
        <taxon>PACMAD clade</taxon>
        <taxon>Arundinoideae</taxon>
        <taxon>Arundineae</taxon>
        <taxon>Arundo</taxon>
    </lineage>
</organism>
<sequence length="71" mass="7901">MSQVQLQRALAERDRLNTYVAICAKGKNTLHLYSVLSYIFITWLVLTSDNVGPAGTLVWVSCIILLISSTM</sequence>
<accession>A0A0A9C689</accession>
<name>A0A0A9C689_ARUDO</name>
<keyword evidence="1" id="KW-0812">Transmembrane</keyword>
<reference evidence="2" key="1">
    <citation type="submission" date="2014-09" db="EMBL/GenBank/DDBJ databases">
        <authorList>
            <person name="Magalhaes I.L.F."/>
            <person name="Oliveira U."/>
            <person name="Santos F.R."/>
            <person name="Vidigal T.H.D.A."/>
            <person name="Brescovit A.D."/>
            <person name="Santos A.J."/>
        </authorList>
    </citation>
    <scope>NUCLEOTIDE SEQUENCE</scope>
    <source>
        <tissue evidence="2">Shoot tissue taken approximately 20 cm above the soil surface</tissue>
    </source>
</reference>
<evidence type="ECO:0000313" key="2">
    <source>
        <dbReference type="EMBL" id="JAD68925.1"/>
    </source>
</evidence>
<protein>
    <submittedName>
        <fullName evidence="2">Uncharacterized protein</fullName>
    </submittedName>
</protein>
<feature type="transmembrane region" description="Helical" evidence="1">
    <location>
        <begin position="30"/>
        <end position="46"/>
    </location>
</feature>
<reference evidence="2" key="2">
    <citation type="journal article" date="2015" name="Data Brief">
        <title>Shoot transcriptome of the giant reed, Arundo donax.</title>
        <authorList>
            <person name="Barrero R.A."/>
            <person name="Guerrero F.D."/>
            <person name="Moolhuijzen P."/>
            <person name="Goolsby J.A."/>
            <person name="Tidwell J."/>
            <person name="Bellgard S.E."/>
            <person name="Bellgard M.I."/>
        </authorList>
    </citation>
    <scope>NUCLEOTIDE SEQUENCE</scope>
    <source>
        <tissue evidence="2">Shoot tissue taken approximately 20 cm above the soil surface</tissue>
    </source>
</reference>